<evidence type="ECO:0000256" key="5">
    <source>
        <dbReference type="ARBA" id="ARBA00022982"/>
    </source>
</evidence>
<dbReference type="PROSITE" id="PS00198">
    <property type="entry name" value="4FE4S_FER_1"/>
    <property type="match status" value="1"/>
</dbReference>
<feature type="domain" description="4Fe-4S ferredoxin-type" evidence="8">
    <location>
        <begin position="56"/>
        <end position="88"/>
    </location>
</feature>
<dbReference type="InterPro" id="IPR017896">
    <property type="entry name" value="4Fe4S_Fe-S-bd"/>
</dbReference>
<keyword evidence="6" id="KW-0408">Iron</keyword>
<evidence type="ECO:0000256" key="2">
    <source>
        <dbReference type="ARBA" id="ARBA00022485"/>
    </source>
</evidence>
<protein>
    <submittedName>
        <fullName evidence="9">4Fe-4S dicluster domain-containing protein</fullName>
    </submittedName>
</protein>
<feature type="domain" description="4Fe-4S ferredoxin-type" evidence="8">
    <location>
        <begin position="3"/>
        <end position="31"/>
    </location>
</feature>
<dbReference type="InterPro" id="IPR050954">
    <property type="entry name" value="ET_IronSulfur_Cluster-Binding"/>
</dbReference>
<keyword evidence="3" id="KW-0479">Metal-binding</keyword>
<dbReference type="RefSeq" id="WP_326440161.1">
    <property type="nucleotide sequence ID" value="NZ_JAYMFH010000009.1"/>
</dbReference>
<evidence type="ECO:0000256" key="3">
    <source>
        <dbReference type="ARBA" id="ARBA00022723"/>
    </source>
</evidence>
<comment type="caution">
    <text evidence="9">The sequence shown here is derived from an EMBL/GenBank/DDBJ whole genome shotgun (WGS) entry which is preliminary data.</text>
</comment>
<evidence type="ECO:0000313" key="10">
    <source>
        <dbReference type="Proteomes" id="UP001343724"/>
    </source>
</evidence>
<dbReference type="CDD" id="cd16371">
    <property type="entry name" value="DMSOR_beta_like"/>
    <property type="match status" value="1"/>
</dbReference>
<evidence type="ECO:0000256" key="7">
    <source>
        <dbReference type="ARBA" id="ARBA00023014"/>
    </source>
</evidence>
<name>A0ABU6IZE9_9ACTN</name>
<reference evidence="9 10" key="1">
    <citation type="submission" date="2024-01" db="EMBL/GenBank/DDBJ databases">
        <title>novel species in genus Adlercreutzia.</title>
        <authorList>
            <person name="Liu X."/>
        </authorList>
    </citation>
    <scope>NUCLEOTIDE SEQUENCE [LARGE SCALE GENOMIC DNA]</scope>
    <source>
        <strain evidence="9 10">R22</strain>
    </source>
</reference>
<keyword evidence="5" id="KW-0249">Electron transport</keyword>
<dbReference type="PROSITE" id="PS51379">
    <property type="entry name" value="4FE4S_FER_2"/>
    <property type="match status" value="3"/>
</dbReference>
<evidence type="ECO:0000259" key="8">
    <source>
        <dbReference type="PROSITE" id="PS51379"/>
    </source>
</evidence>
<proteinExistence type="predicted"/>
<dbReference type="PANTHER" id="PTHR43177">
    <property type="entry name" value="PROTEIN NRFC"/>
    <property type="match status" value="1"/>
</dbReference>
<dbReference type="Gene3D" id="3.30.70.20">
    <property type="match status" value="2"/>
</dbReference>
<keyword evidence="10" id="KW-1185">Reference proteome</keyword>
<evidence type="ECO:0000256" key="6">
    <source>
        <dbReference type="ARBA" id="ARBA00023004"/>
    </source>
</evidence>
<accession>A0ABU6IZE9</accession>
<evidence type="ECO:0000256" key="4">
    <source>
        <dbReference type="ARBA" id="ARBA00022737"/>
    </source>
</evidence>
<dbReference type="Proteomes" id="UP001343724">
    <property type="component" value="Unassembled WGS sequence"/>
</dbReference>
<dbReference type="Pfam" id="PF13247">
    <property type="entry name" value="Fer4_11"/>
    <property type="match status" value="1"/>
</dbReference>
<organism evidence="9 10">
    <name type="scientific">Adlercreutzia shanghongiae</name>
    <dbReference type="NCBI Taxonomy" id="3111773"/>
    <lineage>
        <taxon>Bacteria</taxon>
        <taxon>Bacillati</taxon>
        <taxon>Actinomycetota</taxon>
        <taxon>Coriobacteriia</taxon>
        <taxon>Eggerthellales</taxon>
        <taxon>Eggerthellaceae</taxon>
        <taxon>Adlercreutzia</taxon>
    </lineage>
</organism>
<keyword evidence="1" id="KW-0813">Transport</keyword>
<evidence type="ECO:0000313" key="9">
    <source>
        <dbReference type="EMBL" id="MEC4295203.1"/>
    </source>
</evidence>
<keyword evidence="7" id="KW-0411">Iron-sulfur</keyword>
<keyword evidence="2" id="KW-0004">4Fe-4S</keyword>
<dbReference type="Pfam" id="PF12800">
    <property type="entry name" value="Fer4_4"/>
    <property type="match status" value="1"/>
</dbReference>
<sequence length="204" mass="21811">MTYGFYFNGQRCTGCKTCVMACKDKNDLAENINFRNVLEYGGGTWEKGADGCWGTNTFAYNVSIACNHCDMPMCMAQCPQGAIEKDADTGEVRSDPEKCIGCGTCATTCPYGAPKVDMEQMKSVKCNMCADRVEAGQKPVCVEACPLRALDFGDIDELRATYGDVADLAPLPDSGETSPNLVITAPAQAAAAPAGELLNEREIL</sequence>
<dbReference type="EMBL" id="JAYMFH010000009">
    <property type="protein sequence ID" value="MEC4295203.1"/>
    <property type="molecule type" value="Genomic_DNA"/>
</dbReference>
<dbReference type="InterPro" id="IPR017900">
    <property type="entry name" value="4Fe4S_Fe_S_CS"/>
</dbReference>
<feature type="domain" description="4Fe-4S ferredoxin-type" evidence="8">
    <location>
        <begin position="90"/>
        <end position="119"/>
    </location>
</feature>
<dbReference type="PANTHER" id="PTHR43177:SF5">
    <property type="entry name" value="ANAEROBIC DIMETHYL SULFOXIDE REDUCTASE CHAIN B-RELATED"/>
    <property type="match status" value="1"/>
</dbReference>
<gene>
    <name evidence="9" type="ORF">VJ920_07760</name>
</gene>
<evidence type="ECO:0000256" key="1">
    <source>
        <dbReference type="ARBA" id="ARBA00022448"/>
    </source>
</evidence>
<dbReference type="SUPFAM" id="SSF54862">
    <property type="entry name" value="4Fe-4S ferredoxins"/>
    <property type="match status" value="1"/>
</dbReference>
<keyword evidence="4" id="KW-0677">Repeat</keyword>